<dbReference type="OrthoDB" id="28901at2759"/>
<dbReference type="Gene3D" id="3.30.70.940">
    <property type="entry name" value="NusG, N-terminal domain"/>
    <property type="match status" value="1"/>
</dbReference>
<evidence type="ECO:0000259" key="9">
    <source>
        <dbReference type="SMART" id="SM00739"/>
    </source>
</evidence>
<dbReference type="Pfam" id="PF23042">
    <property type="entry name" value="KOW1_SPT5"/>
    <property type="match status" value="1"/>
</dbReference>
<keyword evidence="3" id="KW-0804">Transcription</keyword>
<dbReference type="GO" id="GO:0032044">
    <property type="term" value="C:DSIF complex"/>
    <property type="evidence" value="ECO:0007669"/>
    <property type="project" value="TreeGrafter"/>
</dbReference>
<evidence type="ECO:0000256" key="4">
    <source>
        <dbReference type="ARBA" id="ARBA00023242"/>
    </source>
</evidence>
<dbReference type="InterPro" id="IPR041977">
    <property type="entry name" value="KOW_Spt5_4"/>
</dbReference>
<dbReference type="InterPro" id="IPR039385">
    <property type="entry name" value="NGN_Euk"/>
</dbReference>
<feature type="compositionally biased region" description="Polar residues" evidence="8">
    <location>
        <begin position="343"/>
        <end position="352"/>
    </location>
</feature>
<dbReference type="InterPro" id="IPR041976">
    <property type="entry name" value="KOW_Spt5_3"/>
</dbReference>
<dbReference type="InterPro" id="IPR005100">
    <property type="entry name" value="NGN-domain"/>
</dbReference>
<feature type="compositionally biased region" description="Polar residues" evidence="8">
    <location>
        <begin position="1173"/>
        <end position="1218"/>
    </location>
</feature>
<dbReference type="Pfam" id="PF03439">
    <property type="entry name" value="Spt5-NGN"/>
    <property type="match status" value="1"/>
</dbReference>
<dbReference type="GO" id="GO:0006368">
    <property type="term" value="P:transcription elongation by RNA polymerase II"/>
    <property type="evidence" value="ECO:0007669"/>
    <property type="project" value="TreeGrafter"/>
</dbReference>
<evidence type="ECO:0000256" key="6">
    <source>
        <dbReference type="ARBA" id="ARBA00029865"/>
    </source>
</evidence>
<feature type="domain" description="KOW" evidence="9">
    <location>
        <begin position="720"/>
        <end position="747"/>
    </location>
</feature>
<dbReference type="STRING" id="133385.A0A2T9YMK4"/>
<dbReference type="Proteomes" id="UP000245383">
    <property type="component" value="Unassembled WGS sequence"/>
</dbReference>
<feature type="compositionally biased region" description="Polar residues" evidence="8">
    <location>
        <begin position="977"/>
        <end position="1045"/>
    </location>
</feature>
<dbReference type="AlphaFoldDB" id="A0A2T9YMK4"/>
<feature type="compositionally biased region" description="Polar residues" evidence="8">
    <location>
        <begin position="1157"/>
        <end position="1166"/>
    </location>
</feature>
<dbReference type="InterPro" id="IPR014722">
    <property type="entry name" value="Rib_uL2_dom2"/>
</dbReference>
<evidence type="ECO:0000256" key="5">
    <source>
        <dbReference type="ARBA" id="ARBA00024691"/>
    </source>
</evidence>
<feature type="domain" description="KOW" evidence="9">
    <location>
        <begin position="510"/>
        <end position="537"/>
    </location>
</feature>
<feature type="compositionally biased region" description="Acidic residues" evidence="8">
    <location>
        <begin position="65"/>
        <end position="79"/>
    </location>
</feature>
<dbReference type="Pfam" id="PF11942">
    <property type="entry name" value="Spt5_N"/>
    <property type="match status" value="1"/>
</dbReference>
<comment type="caution">
    <text evidence="10">The sequence shown here is derived from an EMBL/GenBank/DDBJ whole genome shotgun (WGS) entry which is preliminary data.</text>
</comment>
<comment type="subcellular location">
    <subcellularLocation>
        <location evidence="1">Nucleus</location>
    </subcellularLocation>
</comment>
<gene>
    <name evidence="10" type="ORF">BB561_003219</name>
</gene>
<dbReference type="Pfam" id="PF23291">
    <property type="entry name" value="KOW4_SPT5"/>
    <property type="match status" value="1"/>
</dbReference>
<dbReference type="CDD" id="cd06081">
    <property type="entry name" value="KOW_Spt5_1"/>
    <property type="match status" value="1"/>
</dbReference>
<feature type="region of interest" description="Disordered" evidence="8">
    <location>
        <begin position="772"/>
        <end position="1246"/>
    </location>
</feature>
<feature type="compositionally biased region" description="Acidic residues" evidence="8">
    <location>
        <begin position="108"/>
        <end position="121"/>
    </location>
</feature>
<comment type="similarity">
    <text evidence="2">Belongs to the SPT5 family.</text>
</comment>
<dbReference type="CDD" id="cd06084">
    <property type="entry name" value="KOW_Spt5_4"/>
    <property type="match status" value="1"/>
</dbReference>
<feature type="compositionally biased region" description="Polar residues" evidence="8">
    <location>
        <begin position="685"/>
        <end position="703"/>
    </location>
</feature>
<feature type="domain" description="KOW" evidence="9">
    <location>
        <begin position="289"/>
        <end position="316"/>
    </location>
</feature>
<evidence type="ECO:0000256" key="8">
    <source>
        <dbReference type="SAM" id="MobiDB-lite"/>
    </source>
</evidence>
<feature type="compositionally biased region" description="Basic residues" evidence="8">
    <location>
        <begin position="85"/>
        <end position="98"/>
    </location>
</feature>
<dbReference type="GO" id="GO:0003729">
    <property type="term" value="F:mRNA binding"/>
    <property type="evidence" value="ECO:0007669"/>
    <property type="project" value="TreeGrafter"/>
</dbReference>
<keyword evidence="11" id="KW-1185">Reference proteome</keyword>
<evidence type="ECO:0000313" key="11">
    <source>
        <dbReference type="Proteomes" id="UP000245383"/>
    </source>
</evidence>
<dbReference type="CDD" id="cd06083">
    <property type="entry name" value="KOW_Spt5_3"/>
    <property type="match status" value="1"/>
</dbReference>
<dbReference type="Pfam" id="PF23284">
    <property type="entry name" value="KOW2_Spt5"/>
    <property type="match status" value="1"/>
</dbReference>
<dbReference type="InterPro" id="IPR008991">
    <property type="entry name" value="Translation_prot_SH3-like_sf"/>
</dbReference>
<dbReference type="CDD" id="cd09888">
    <property type="entry name" value="NGN_Euk"/>
    <property type="match status" value="1"/>
</dbReference>
<dbReference type="Gene3D" id="2.30.30.30">
    <property type="match status" value="3"/>
</dbReference>
<protein>
    <recommendedName>
        <fullName evidence="6">Chromatin elongation factor SPT5</fullName>
    </recommendedName>
    <alternativeName>
        <fullName evidence="7">Chromatin elongation factor spt5</fullName>
    </alternativeName>
</protein>
<dbReference type="InterPro" id="IPR039659">
    <property type="entry name" value="SPT5"/>
</dbReference>
<feature type="region of interest" description="Disordered" evidence="8">
    <location>
        <begin position="685"/>
        <end position="719"/>
    </location>
</feature>
<feature type="domain" description="KOW" evidence="9">
    <location>
        <begin position="448"/>
        <end position="475"/>
    </location>
</feature>
<dbReference type="EMBL" id="MBFR01000125">
    <property type="protein sequence ID" value="PVU93539.1"/>
    <property type="molecule type" value="Genomic_DNA"/>
</dbReference>
<name>A0A2T9YMK4_9FUNG</name>
<dbReference type="InterPro" id="IPR041973">
    <property type="entry name" value="KOW_Spt5_1"/>
</dbReference>
<dbReference type="SMART" id="SM00739">
    <property type="entry name" value="KOW"/>
    <property type="match status" value="4"/>
</dbReference>
<feature type="compositionally biased region" description="Polar residues" evidence="8">
    <location>
        <begin position="794"/>
        <end position="834"/>
    </location>
</feature>
<organism evidence="10 11">
    <name type="scientific">Smittium simulii</name>
    <dbReference type="NCBI Taxonomy" id="133385"/>
    <lineage>
        <taxon>Eukaryota</taxon>
        <taxon>Fungi</taxon>
        <taxon>Fungi incertae sedis</taxon>
        <taxon>Zoopagomycota</taxon>
        <taxon>Kickxellomycotina</taxon>
        <taxon>Harpellomycetes</taxon>
        <taxon>Harpellales</taxon>
        <taxon>Legeriomycetaceae</taxon>
        <taxon>Smittium</taxon>
    </lineage>
</organism>
<dbReference type="InterPro" id="IPR041975">
    <property type="entry name" value="KOW_Spt5_2"/>
</dbReference>
<feature type="compositionally biased region" description="Basic residues" evidence="8">
    <location>
        <begin position="17"/>
        <end position="26"/>
    </location>
</feature>
<dbReference type="InterPro" id="IPR041978">
    <property type="entry name" value="KOW_Spt5_5"/>
</dbReference>
<evidence type="ECO:0000256" key="3">
    <source>
        <dbReference type="ARBA" id="ARBA00023163"/>
    </source>
</evidence>
<evidence type="ECO:0000313" key="10">
    <source>
        <dbReference type="EMBL" id="PVU93539.1"/>
    </source>
</evidence>
<feature type="compositionally biased region" description="Low complexity" evidence="8">
    <location>
        <begin position="1140"/>
        <end position="1156"/>
    </location>
</feature>
<evidence type="ECO:0000256" key="7">
    <source>
        <dbReference type="ARBA" id="ARBA00031006"/>
    </source>
</evidence>
<sequence length="1246" mass="137262">MSIPSSPSGFEEELKSLKKNLPKRKHSDSDQENLSNEQNVSDEDIRISDDEDYTKSSSKANYNYEDSESDQDQNDPDYQDDYRQNSRKAASKKKKRRTGGNMFLDVEAAVDSEDEDDEEGAELDGDFIADDEAELAQAERAAIRNERRFIPSPQEEDAEEIAARLKDRYTNYSTRRAPVVSEQLPKQFILPSVQDPHLYVARCLQAKESDVVFQIMRRYFEKAETDNPLRILSAYCRSGIRGYVYIEAMNQTDAQLSLERIAGLTSQKVTLLPIDQMLDVVRVKKKEKSVQPGAWVRVKKGKYAGDLAQVLAVIDSTDSAELKLVPRIDYDEKYTQDGKKIKPSTSNGQTARAPQKLFDPREAERIDMNKPVIPRGSDVFHWNSDVYNKGYLEKELKLMSLQTTDVNPTLEEITLFSAGDSAALIEAATAAATISANSQNADDNKVSDVSIGDNVEVIEGDLIGISGTIISIDNDGIIRVRLNPNDLNKSNVKRQPQTIMSFRQRQLRKLFKAGDHVKVVRGKNSGVTGSVVAVENLIVTLISDLSLSEVKVFARDLSQSKEVSSVVSSNKFDKNDLVSLDGGRTVAIVIASERSLYKVLDQNNELLTINTYEATAPFTKSNFSSAMDSNGQEIKKNDLVVETTGLRRSGTILQLNRFVAFIRSQNVITNGGIFSTRVRSLALSTSQQNKMNPFSNIKTPNRNQRQKPRGRPTPSFRGRDPIIGQIVLITRGSFKGYMGVVKETVASMARVELHTSARIVNVERDKLDIKLKDGGTVPSATFGNPGGDRKDFRPNSQMSTPNSRFNTPAFNPSTPGNASSAGNSWNDNSGSNMPPQSPAWGASNSSEPDSKPWGASESSSAGWGSNDNSANSQPGVPETPGVSWDVSDNSSNQPENSSGWADSSSFEDQSEKTSFGTSDFGNKDSSLNSWNVPQTPGAPTPAPIGDSFNELSTQQSSNSWNTDSTTTEESGWGAPDSTFNSADDEFSQGSTENKSSFGNKSSGFQNSENSWGAEENGNTNKAWNAGQNDDFGSSKKSYNDNFSSNRDYENSNRGGYKKNPSNRSDGYENYNNKRNNDGYKNGNDYQGYNRNQNFSRNNNRGNNNSHQSRGRNFNNQRNSYNNNENNFGNSNHNDQYGARGSNDNSWGNTNNNADNTESSWAQSSANDAGPSWGDNSTGGTESKQNDNSSSWENSTAGDQPLSKENSTGGEQALSWENNSTEEKPSSWDISNDSTTDKNTHNSSYGW</sequence>
<dbReference type="GO" id="GO:0032784">
    <property type="term" value="P:regulation of DNA-templated transcription elongation"/>
    <property type="evidence" value="ECO:0007669"/>
    <property type="project" value="InterPro"/>
</dbReference>
<feature type="region of interest" description="Disordered" evidence="8">
    <location>
        <begin position="336"/>
        <end position="364"/>
    </location>
</feature>
<reference evidence="10 11" key="1">
    <citation type="journal article" date="2018" name="MBio">
        <title>Comparative Genomics Reveals the Core Gene Toolbox for the Fungus-Insect Symbiosis.</title>
        <authorList>
            <person name="Wang Y."/>
            <person name="Stata M."/>
            <person name="Wang W."/>
            <person name="Stajich J.E."/>
            <person name="White M.M."/>
            <person name="Moncalvo J.M."/>
        </authorList>
    </citation>
    <scope>NUCLEOTIDE SEQUENCE [LARGE SCALE GENOMIC DNA]</scope>
    <source>
        <strain evidence="10 11">SWE-8-4</strain>
    </source>
</reference>
<feature type="compositionally biased region" description="Polar residues" evidence="8">
    <location>
        <begin position="1059"/>
        <end position="1073"/>
    </location>
</feature>
<comment type="function">
    <text evidence="5">The SPT4-SPT5 complex mediates both activation and inhibition of transcription elongation, and plays a role in pre-mRNA processing. This complex seems to be important for the stability of the RNA polymerase II elongation machinery on the chromatin template but not for the inherent ability of this machinery to translocate down the gene.</text>
</comment>
<dbReference type="InterPro" id="IPR005824">
    <property type="entry name" value="KOW"/>
</dbReference>
<evidence type="ECO:0000256" key="2">
    <source>
        <dbReference type="ARBA" id="ARBA00006956"/>
    </source>
</evidence>
<dbReference type="CDD" id="cd06085">
    <property type="entry name" value="KOW_Spt5_5"/>
    <property type="match status" value="1"/>
</dbReference>
<feature type="region of interest" description="Disordered" evidence="8">
    <location>
        <begin position="1"/>
        <end position="121"/>
    </location>
</feature>
<dbReference type="InterPro" id="IPR022581">
    <property type="entry name" value="Spt5_N"/>
</dbReference>
<feature type="compositionally biased region" description="Low complexity" evidence="8">
    <location>
        <begin position="853"/>
        <end position="865"/>
    </location>
</feature>
<evidence type="ECO:0000256" key="1">
    <source>
        <dbReference type="ARBA" id="ARBA00004123"/>
    </source>
</evidence>
<feature type="compositionally biased region" description="Polar residues" evidence="8">
    <location>
        <begin position="886"/>
        <end position="934"/>
    </location>
</feature>
<dbReference type="PANTHER" id="PTHR11125:SF7">
    <property type="entry name" value="TRANSCRIPTION ELONGATION FACTOR SPT5"/>
    <property type="match status" value="1"/>
</dbReference>
<dbReference type="PANTHER" id="PTHR11125">
    <property type="entry name" value="SUPPRESSOR OF TY 5"/>
    <property type="match status" value="1"/>
</dbReference>
<feature type="compositionally biased region" description="Low complexity" evidence="8">
    <location>
        <begin position="952"/>
        <end position="970"/>
    </location>
</feature>
<accession>A0A2T9YMK4</accession>
<proteinExistence type="inferred from homology"/>
<dbReference type="Pfam" id="PF23290">
    <property type="entry name" value="KOW5_SPT5"/>
    <property type="match status" value="1"/>
</dbReference>
<dbReference type="GO" id="GO:0006357">
    <property type="term" value="P:regulation of transcription by RNA polymerase II"/>
    <property type="evidence" value="ECO:0007669"/>
    <property type="project" value="InterPro"/>
</dbReference>
<dbReference type="SUPFAM" id="SSF50104">
    <property type="entry name" value="Translation proteins SH3-like domain"/>
    <property type="match status" value="1"/>
</dbReference>
<feature type="compositionally biased region" description="Low complexity" evidence="8">
    <location>
        <begin position="1089"/>
        <end position="1133"/>
    </location>
</feature>
<dbReference type="InterPro" id="IPR036735">
    <property type="entry name" value="NGN_dom_sf"/>
</dbReference>
<keyword evidence="4" id="KW-0539">Nucleus</keyword>